<keyword evidence="1" id="KW-1133">Transmembrane helix</keyword>
<dbReference type="Proteomes" id="UP000027153">
    <property type="component" value="Unassembled WGS sequence"/>
</dbReference>
<organism evidence="2 3">
    <name type="scientific">Candidatus Methanoperedens nitratireducens</name>
    <dbReference type="NCBI Taxonomy" id="1392998"/>
    <lineage>
        <taxon>Archaea</taxon>
        <taxon>Methanobacteriati</taxon>
        <taxon>Methanobacteriota</taxon>
        <taxon>Stenosarchaea group</taxon>
        <taxon>Methanomicrobia</taxon>
        <taxon>Methanosarcinales</taxon>
        <taxon>ANME-2 cluster</taxon>
        <taxon>Candidatus Methanoperedentaceae</taxon>
        <taxon>Candidatus Methanoperedens</taxon>
    </lineage>
</organism>
<accession>A0A062UW44</accession>
<keyword evidence="1" id="KW-0472">Membrane</keyword>
<feature type="transmembrane region" description="Helical" evidence="1">
    <location>
        <begin position="285"/>
        <end position="308"/>
    </location>
</feature>
<keyword evidence="1" id="KW-0812">Transmembrane</keyword>
<feature type="transmembrane region" description="Helical" evidence="1">
    <location>
        <begin position="220"/>
        <end position="239"/>
    </location>
</feature>
<dbReference type="RefSeq" id="WP_048091967.1">
    <property type="nucleotide sequence ID" value="NZ_JMIY01000006.1"/>
</dbReference>
<keyword evidence="3" id="KW-1185">Reference proteome</keyword>
<feature type="transmembrane region" description="Helical" evidence="1">
    <location>
        <begin position="196"/>
        <end position="214"/>
    </location>
</feature>
<feature type="transmembrane region" description="Helical" evidence="1">
    <location>
        <begin position="159"/>
        <end position="184"/>
    </location>
</feature>
<protein>
    <submittedName>
        <fullName evidence="2">Uncharacterized protein</fullName>
    </submittedName>
</protein>
<feature type="transmembrane region" description="Helical" evidence="1">
    <location>
        <begin position="251"/>
        <end position="273"/>
    </location>
</feature>
<name>A0A062UW44_9EURY</name>
<dbReference type="PROSITE" id="PS51257">
    <property type="entry name" value="PROKAR_LIPOPROTEIN"/>
    <property type="match status" value="1"/>
</dbReference>
<proteinExistence type="predicted"/>
<dbReference type="EMBL" id="JMIY01000006">
    <property type="protein sequence ID" value="KCZ71241.1"/>
    <property type="molecule type" value="Genomic_DNA"/>
</dbReference>
<dbReference type="AlphaFoldDB" id="A0A062UW44"/>
<evidence type="ECO:0000256" key="1">
    <source>
        <dbReference type="SAM" id="Phobius"/>
    </source>
</evidence>
<reference evidence="2 3" key="1">
    <citation type="journal article" date="2013" name="Nature">
        <title>Anaerobic oxidation of methane coupled to nitrate reduction in a novel archaeal lineage.</title>
        <authorList>
            <person name="Haroon M.F."/>
            <person name="Hu S."/>
            <person name="Shi Y."/>
            <person name="Imelfort M."/>
            <person name="Keller J."/>
            <person name="Hugenholtz P."/>
            <person name="Yuan Z."/>
            <person name="Tyson G.W."/>
        </authorList>
    </citation>
    <scope>NUCLEOTIDE SEQUENCE [LARGE SCALE GENOMIC DNA]</scope>
    <source>
        <strain evidence="2 3">ANME-2d</strain>
    </source>
</reference>
<sequence precursor="true">MKPVLFLLIFLSLVLLSPNAGASCSLPFPSIPDCISAGVSAGIEKAMENSADGLVGAATNTTMNSSTSQAAAFSPLNNFIVNMLDPSFNPESIPWVIQARNFTALVYIFLAVMYLTWGGAYHNLHNAVPGIGTEIDWALGTNYRNFHFSQYAANGIKALIFPALGYFSLNYLLLISGAFTRLTISDALSTLIPGEMNPIVYLVLAVVIFLLSIFMTIRYIVITIFSAFLLIVLGAYLFDETRPIAAMLLKYLVILIFMPFVLAMIAAGGIAFIEGTPWLMISKPVEYIALGLIMLFAAVVMVFGWRLVSGAAKTAGIIAMRRV</sequence>
<comment type="caution">
    <text evidence="2">The sequence shown here is derived from an EMBL/GenBank/DDBJ whole genome shotgun (WGS) entry which is preliminary data.</text>
</comment>
<gene>
    <name evidence="2" type="ORF">ANME2D_02442</name>
</gene>
<evidence type="ECO:0000313" key="2">
    <source>
        <dbReference type="EMBL" id="KCZ71241.1"/>
    </source>
</evidence>
<evidence type="ECO:0000313" key="3">
    <source>
        <dbReference type="Proteomes" id="UP000027153"/>
    </source>
</evidence>